<dbReference type="PATRIC" id="fig|883078.3.peg.1981"/>
<dbReference type="Pfam" id="PF03779">
    <property type="entry name" value="SPW"/>
    <property type="match status" value="1"/>
</dbReference>
<keyword evidence="4" id="KW-1185">Reference proteome</keyword>
<sequence>MSGFRFFDTHRKWEDWFGMLLGLLIVLSPWLTGQPNYGFGTLSEPGFAILCTVLAGVFVFGLAQMEYIALQRWEEAGEMALGLWLIAAPYLLGYSGSGILRFWHTGIGGVVFLLAVLKLWQDWNLTDQELANHGR</sequence>
<evidence type="ECO:0000256" key="1">
    <source>
        <dbReference type="SAM" id="Phobius"/>
    </source>
</evidence>
<dbReference type="eggNOG" id="ENOG5032UF9">
    <property type="taxonomic scope" value="Bacteria"/>
</dbReference>
<comment type="caution">
    <text evidence="3">The sequence shown here is derived from an EMBL/GenBank/DDBJ whole genome shotgun (WGS) entry which is preliminary data.</text>
</comment>
<keyword evidence="1" id="KW-0472">Membrane</keyword>
<evidence type="ECO:0000313" key="3">
    <source>
        <dbReference type="EMBL" id="EKS38090.1"/>
    </source>
</evidence>
<reference evidence="3 4" key="1">
    <citation type="submission" date="2012-04" db="EMBL/GenBank/DDBJ databases">
        <title>The Genome Sequence of Afipia broomeae ATCC 49717.</title>
        <authorList>
            <consortium name="The Broad Institute Genome Sequencing Platform"/>
            <person name="Earl A."/>
            <person name="Ward D."/>
            <person name="Feldgarden M."/>
            <person name="Gevers D."/>
            <person name="Huys G."/>
            <person name="Walker B."/>
            <person name="Young S.K."/>
            <person name="Zeng Q."/>
            <person name="Gargeya S."/>
            <person name="Fitzgerald M."/>
            <person name="Haas B."/>
            <person name="Abouelleil A."/>
            <person name="Alvarado L."/>
            <person name="Arachchi H.M."/>
            <person name="Berlin A."/>
            <person name="Chapman S.B."/>
            <person name="Goldberg J."/>
            <person name="Griggs A."/>
            <person name="Gujja S."/>
            <person name="Hansen M."/>
            <person name="Howarth C."/>
            <person name="Imamovic A."/>
            <person name="Larimer J."/>
            <person name="McCowen C."/>
            <person name="Montmayeur A."/>
            <person name="Murphy C."/>
            <person name="Neiman D."/>
            <person name="Pearson M."/>
            <person name="Priest M."/>
            <person name="Roberts A."/>
            <person name="Saif S."/>
            <person name="Shea T."/>
            <person name="Sisk P."/>
            <person name="Sykes S."/>
            <person name="Wortman J."/>
            <person name="Nusbaum C."/>
            <person name="Birren B."/>
        </authorList>
    </citation>
    <scope>NUCLEOTIDE SEQUENCE [LARGE SCALE GENOMIC DNA]</scope>
    <source>
        <strain evidence="3 4">ATCC 49717</strain>
    </source>
</reference>
<keyword evidence="1" id="KW-0812">Transmembrane</keyword>
<keyword evidence="1" id="KW-1133">Transmembrane helix</keyword>
<name>K8PET4_9BRAD</name>
<dbReference type="RefSeq" id="WP_006020650.1">
    <property type="nucleotide sequence ID" value="NZ_KB375282.1"/>
</dbReference>
<protein>
    <recommendedName>
        <fullName evidence="2">SPW repeat-containing integral membrane domain-containing protein</fullName>
    </recommendedName>
</protein>
<gene>
    <name evidence="3" type="ORF">HMPREF9695_01930</name>
</gene>
<evidence type="ECO:0000313" key="4">
    <source>
        <dbReference type="Proteomes" id="UP000001096"/>
    </source>
</evidence>
<feature type="domain" description="SPW repeat-containing integral membrane" evidence="2">
    <location>
        <begin position="13"/>
        <end position="115"/>
    </location>
</feature>
<dbReference type="EMBL" id="AGWX01000003">
    <property type="protein sequence ID" value="EKS38090.1"/>
    <property type="molecule type" value="Genomic_DNA"/>
</dbReference>
<accession>K8PET4</accession>
<dbReference type="Proteomes" id="UP000001096">
    <property type="component" value="Unassembled WGS sequence"/>
</dbReference>
<dbReference type="HOGENOM" id="CLU_124842_0_0_5"/>
<evidence type="ECO:0000259" key="2">
    <source>
        <dbReference type="Pfam" id="PF03779"/>
    </source>
</evidence>
<proteinExistence type="predicted"/>
<dbReference type="AlphaFoldDB" id="K8PET4"/>
<feature type="transmembrane region" description="Helical" evidence="1">
    <location>
        <begin position="45"/>
        <end position="64"/>
    </location>
</feature>
<dbReference type="InterPro" id="IPR005530">
    <property type="entry name" value="SPW"/>
</dbReference>
<organism evidence="3 4">
    <name type="scientific">Afipia broomeae ATCC 49717</name>
    <dbReference type="NCBI Taxonomy" id="883078"/>
    <lineage>
        <taxon>Bacteria</taxon>
        <taxon>Pseudomonadati</taxon>
        <taxon>Pseudomonadota</taxon>
        <taxon>Alphaproteobacteria</taxon>
        <taxon>Hyphomicrobiales</taxon>
        <taxon>Nitrobacteraceae</taxon>
        <taxon>Afipia</taxon>
    </lineage>
</organism>
<feature type="transmembrane region" description="Helical" evidence="1">
    <location>
        <begin position="76"/>
        <end position="96"/>
    </location>
</feature>
<feature type="transmembrane region" description="Helical" evidence="1">
    <location>
        <begin position="16"/>
        <end position="33"/>
    </location>
</feature>